<dbReference type="GO" id="GO:0046983">
    <property type="term" value="F:protein dimerization activity"/>
    <property type="evidence" value="ECO:0007669"/>
    <property type="project" value="InterPro"/>
</dbReference>
<dbReference type="Pfam" id="PF00010">
    <property type="entry name" value="HLH"/>
    <property type="match status" value="1"/>
</dbReference>
<keyword evidence="5" id="KW-0732">Signal</keyword>
<comment type="caution">
    <text evidence="7">The sequence shown here is derived from an EMBL/GenBank/DDBJ whole genome shotgun (WGS) entry which is preliminary data.</text>
</comment>
<dbReference type="GO" id="GO:0000977">
    <property type="term" value="F:RNA polymerase II transcription regulatory region sequence-specific DNA binding"/>
    <property type="evidence" value="ECO:0007669"/>
    <property type="project" value="TreeGrafter"/>
</dbReference>
<dbReference type="GO" id="GO:0090575">
    <property type="term" value="C:RNA polymerase II transcription regulator complex"/>
    <property type="evidence" value="ECO:0007669"/>
    <property type="project" value="TreeGrafter"/>
</dbReference>
<dbReference type="Gene3D" id="4.10.280.10">
    <property type="entry name" value="Helix-loop-helix DNA-binding domain"/>
    <property type="match status" value="1"/>
</dbReference>
<feature type="signal peptide" evidence="5">
    <location>
        <begin position="1"/>
        <end position="27"/>
    </location>
</feature>
<dbReference type="Proteomes" id="UP001454036">
    <property type="component" value="Unassembled WGS sequence"/>
</dbReference>
<evidence type="ECO:0000256" key="4">
    <source>
        <dbReference type="ARBA" id="ARBA00023242"/>
    </source>
</evidence>
<evidence type="ECO:0000259" key="6">
    <source>
        <dbReference type="PROSITE" id="PS50888"/>
    </source>
</evidence>
<dbReference type="PROSITE" id="PS50888">
    <property type="entry name" value="BHLH"/>
    <property type="match status" value="1"/>
</dbReference>
<reference evidence="7 8" key="1">
    <citation type="submission" date="2024-01" db="EMBL/GenBank/DDBJ databases">
        <title>The complete chloroplast genome sequence of Lithospermum erythrorhizon: insights into the phylogenetic relationship among Boraginaceae species and the maternal lineages of purple gromwells.</title>
        <authorList>
            <person name="Okada T."/>
            <person name="Watanabe K."/>
        </authorList>
    </citation>
    <scope>NUCLEOTIDE SEQUENCE [LARGE SCALE GENOMIC DNA]</scope>
</reference>
<feature type="chain" id="PRO_5043786078" description="BHLH domain-containing protein" evidence="5">
    <location>
        <begin position="28"/>
        <end position="248"/>
    </location>
</feature>
<dbReference type="PANTHER" id="PTHR13935:SF155">
    <property type="entry name" value="TRANSCRIPTION FACTOR BHLH120-LIKE"/>
    <property type="match status" value="1"/>
</dbReference>
<dbReference type="SUPFAM" id="SSF47459">
    <property type="entry name" value="HLH, helix-loop-helix DNA-binding domain"/>
    <property type="match status" value="1"/>
</dbReference>
<dbReference type="GO" id="GO:0000981">
    <property type="term" value="F:DNA-binding transcription factor activity, RNA polymerase II-specific"/>
    <property type="evidence" value="ECO:0007669"/>
    <property type="project" value="TreeGrafter"/>
</dbReference>
<comment type="subcellular location">
    <subcellularLocation>
        <location evidence="1">Nucleus</location>
    </subcellularLocation>
</comment>
<evidence type="ECO:0000256" key="2">
    <source>
        <dbReference type="ARBA" id="ARBA00023015"/>
    </source>
</evidence>
<name>A0AAV3RQ16_LITER</name>
<evidence type="ECO:0000256" key="3">
    <source>
        <dbReference type="ARBA" id="ARBA00023163"/>
    </source>
</evidence>
<keyword evidence="2" id="KW-0805">Transcription regulation</keyword>
<evidence type="ECO:0000256" key="1">
    <source>
        <dbReference type="ARBA" id="ARBA00004123"/>
    </source>
</evidence>
<dbReference type="InterPro" id="IPR011598">
    <property type="entry name" value="bHLH_dom"/>
</dbReference>
<accession>A0AAV3RQ16</accession>
<evidence type="ECO:0000256" key="5">
    <source>
        <dbReference type="SAM" id="SignalP"/>
    </source>
</evidence>
<keyword evidence="3" id="KW-0804">Transcription</keyword>
<keyword evidence="4" id="KW-0539">Nucleus</keyword>
<organism evidence="7 8">
    <name type="scientific">Lithospermum erythrorhizon</name>
    <name type="common">Purple gromwell</name>
    <name type="synonym">Lithospermum officinale var. erythrorhizon</name>
    <dbReference type="NCBI Taxonomy" id="34254"/>
    <lineage>
        <taxon>Eukaryota</taxon>
        <taxon>Viridiplantae</taxon>
        <taxon>Streptophyta</taxon>
        <taxon>Embryophyta</taxon>
        <taxon>Tracheophyta</taxon>
        <taxon>Spermatophyta</taxon>
        <taxon>Magnoliopsida</taxon>
        <taxon>eudicotyledons</taxon>
        <taxon>Gunneridae</taxon>
        <taxon>Pentapetalae</taxon>
        <taxon>asterids</taxon>
        <taxon>lamiids</taxon>
        <taxon>Boraginales</taxon>
        <taxon>Boraginaceae</taxon>
        <taxon>Boraginoideae</taxon>
        <taxon>Lithospermeae</taxon>
        <taxon>Lithospermum</taxon>
    </lineage>
</organism>
<evidence type="ECO:0000313" key="7">
    <source>
        <dbReference type="EMBL" id="GAA0183816.1"/>
    </source>
</evidence>
<dbReference type="InterPro" id="IPR015660">
    <property type="entry name" value="MASH1/Ascl1a-like"/>
</dbReference>
<protein>
    <recommendedName>
        <fullName evidence="6">BHLH domain-containing protein</fullName>
    </recommendedName>
</protein>
<keyword evidence="8" id="KW-1185">Reference proteome</keyword>
<proteinExistence type="predicted"/>
<dbReference type="AlphaFoldDB" id="A0AAV3RQ16"/>
<dbReference type="PANTHER" id="PTHR13935">
    <property type="entry name" value="ACHAETE-SCUTE TRANSCRIPTION FACTOR-RELATED"/>
    <property type="match status" value="1"/>
</dbReference>
<dbReference type="EMBL" id="BAABME010011480">
    <property type="protein sequence ID" value="GAA0183816.1"/>
    <property type="molecule type" value="Genomic_DNA"/>
</dbReference>
<sequence>MAPLPRSSTLIIHLFPIFLHQLQSIYSSNFLNYSSFGHGGAECHQTTFDDNNLGNKWQDNIWASSASGNVDFDNNDNKQKKIVHKETERQRRCQMTNLYGSLKSLLPPESTKGRQTTSELIHAAENHIKVEQKNIEELTIQRDNLKKWTNTQNNNLNSSLNGTSSSLPCNYLPVDISVTSYLGGMEILISIDLRMDGFQLSRVLELVLAEGLCVVSYVCTRINGKMLHTIQTEVYNMTLHIESTQKHA</sequence>
<dbReference type="InterPro" id="IPR036638">
    <property type="entry name" value="HLH_DNA-bd_sf"/>
</dbReference>
<evidence type="ECO:0000313" key="8">
    <source>
        <dbReference type="Proteomes" id="UP001454036"/>
    </source>
</evidence>
<gene>
    <name evidence="7" type="ORF">LIER_31165</name>
</gene>
<feature type="domain" description="BHLH" evidence="6">
    <location>
        <begin position="79"/>
        <end position="131"/>
    </location>
</feature>